<proteinExistence type="predicted"/>
<protein>
    <submittedName>
        <fullName evidence="2">Uncharacterized protein</fullName>
    </submittedName>
</protein>
<feature type="compositionally biased region" description="Basic residues" evidence="1">
    <location>
        <begin position="1"/>
        <end position="25"/>
    </location>
</feature>
<evidence type="ECO:0000313" key="2">
    <source>
        <dbReference type="EMBL" id="RPB19325.1"/>
    </source>
</evidence>
<dbReference type="Proteomes" id="UP000267821">
    <property type="component" value="Unassembled WGS sequence"/>
</dbReference>
<dbReference type="AlphaFoldDB" id="A0A3N4LMY5"/>
<dbReference type="InParanoid" id="A0A3N4LMY5"/>
<keyword evidence="3" id="KW-1185">Reference proteome</keyword>
<organism evidence="2 3">
    <name type="scientific">Terfezia boudieri ATCC MYA-4762</name>
    <dbReference type="NCBI Taxonomy" id="1051890"/>
    <lineage>
        <taxon>Eukaryota</taxon>
        <taxon>Fungi</taxon>
        <taxon>Dikarya</taxon>
        <taxon>Ascomycota</taxon>
        <taxon>Pezizomycotina</taxon>
        <taxon>Pezizomycetes</taxon>
        <taxon>Pezizales</taxon>
        <taxon>Pezizaceae</taxon>
        <taxon>Terfezia</taxon>
    </lineage>
</organism>
<dbReference type="EMBL" id="ML121591">
    <property type="protein sequence ID" value="RPB19325.1"/>
    <property type="molecule type" value="Genomic_DNA"/>
</dbReference>
<reference evidence="2 3" key="1">
    <citation type="journal article" date="2018" name="Nat. Ecol. Evol.">
        <title>Pezizomycetes genomes reveal the molecular basis of ectomycorrhizal truffle lifestyle.</title>
        <authorList>
            <person name="Murat C."/>
            <person name="Payen T."/>
            <person name="Noel B."/>
            <person name="Kuo A."/>
            <person name="Morin E."/>
            <person name="Chen J."/>
            <person name="Kohler A."/>
            <person name="Krizsan K."/>
            <person name="Balestrini R."/>
            <person name="Da Silva C."/>
            <person name="Montanini B."/>
            <person name="Hainaut M."/>
            <person name="Levati E."/>
            <person name="Barry K.W."/>
            <person name="Belfiori B."/>
            <person name="Cichocki N."/>
            <person name="Clum A."/>
            <person name="Dockter R.B."/>
            <person name="Fauchery L."/>
            <person name="Guy J."/>
            <person name="Iotti M."/>
            <person name="Le Tacon F."/>
            <person name="Lindquist E.A."/>
            <person name="Lipzen A."/>
            <person name="Malagnac F."/>
            <person name="Mello A."/>
            <person name="Molinier V."/>
            <person name="Miyauchi S."/>
            <person name="Poulain J."/>
            <person name="Riccioni C."/>
            <person name="Rubini A."/>
            <person name="Sitrit Y."/>
            <person name="Splivallo R."/>
            <person name="Traeger S."/>
            <person name="Wang M."/>
            <person name="Zifcakova L."/>
            <person name="Wipf D."/>
            <person name="Zambonelli A."/>
            <person name="Paolocci F."/>
            <person name="Nowrousian M."/>
            <person name="Ottonello S."/>
            <person name="Baldrian P."/>
            <person name="Spatafora J.W."/>
            <person name="Henrissat B."/>
            <person name="Nagy L.G."/>
            <person name="Aury J.M."/>
            <person name="Wincker P."/>
            <person name="Grigoriev I.V."/>
            <person name="Bonfante P."/>
            <person name="Martin F.M."/>
        </authorList>
    </citation>
    <scope>NUCLEOTIDE SEQUENCE [LARGE SCALE GENOMIC DNA]</scope>
    <source>
        <strain evidence="2 3">ATCC MYA-4762</strain>
    </source>
</reference>
<name>A0A3N4LMY5_9PEZI</name>
<feature type="compositionally biased region" description="Basic and acidic residues" evidence="1">
    <location>
        <begin position="34"/>
        <end position="44"/>
    </location>
</feature>
<accession>A0A3N4LMY5</accession>
<sequence length="88" mass="11097">MRKKKEKKRKKVRGRNRMTQKKRKDRVQSTRGNYETRMECEGKKTNKKRYSRRQEEIFIQKTKEHLPRDEKKHRRKRVRDREVPNTTK</sequence>
<feature type="compositionally biased region" description="Basic and acidic residues" evidence="1">
    <location>
        <begin position="79"/>
        <end position="88"/>
    </location>
</feature>
<gene>
    <name evidence="2" type="ORF">L211DRAFT_639069</name>
</gene>
<evidence type="ECO:0000313" key="3">
    <source>
        <dbReference type="Proteomes" id="UP000267821"/>
    </source>
</evidence>
<feature type="region of interest" description="Disordered" evidence="1">
    <location>
        <begin position="1"/>
        <end position="88"/>
    </location>
</feature>
<feature type="compositionally biased region" description="Basic and acidic residues" evidence="1">
    <location>
        <begin position="52"/>
        <end position="70"/>
    </location>
</feature>
<evidence type="ECO:0000256" key="1">
    <source>
        <dbReference type="SAM" id="MobiDB-lite"/>
    </source>
</evidence>